<dbReference type="RefSeq" id="WP_150258311.1">
    <property type="nucleotide sequence ID" value="NZ_CP029189.1"/>
</dbReference>
<evidence type="ECO:0000259" key="2">
    <source>
        <dbReference type="Pfam" id="PF01337"/>
    </source>
</evidence>
<evidence type="ECO:0000313" key="3">
    <source>
        <dbReference type="EMBL" id="QES55646.1"/>
    </source>
</evidence>
<protein>
    <recommendedName>
        <fullName evidence="2">Barstar (barnase inhibitor) domain-containing protein</fullName>
    </recommendedName>
</protein>
<organism evidence="3 4">
    <name type="scientific">Streptomyces venezuelae</name>
    <dbReference type="NCBI Taxonomy" id="54571"/>
    <lineage>
        <taxon>Bacteria</taxon>
        <taxon>Bacillati</taxon>
        <taxon>Actinomycetota</taxon>
        <taxon>Actinomycetes</taxon>
        <taxon>Kitasatosporales</taxon>
        <taxon>Streptomycetaceae</taxon>
        <taxon>Streptomyces</taxon>
    </lineage>
</organism>
<proteinExistence type="inferred from homology"/>
<feature type="domain" description="Barstar (barnase inhibitor)" evidence="2">
    <location>
        <begin position="40"/>
        <end position="102"/>
    </location>
</feature>
<dbReference type="AlphaFoldDB" id="A0A5P2DKL4"/>
<dbReference type="Gene3D" id="3.30.370.10">
    <property type="entry name" value="Barstar-like"/>
    <property type="match status" value="1"/>
</dbReference>
<dbReference type="EMBL" id="CP029189">
    <property type="protein sequence ID" value="QES55646.1"/>
    <property type="molecule type" value="Genomic_DNA"/>
</dbReference>
<sequence>MSTFLPTLTERRSPWVTFTRADDPWVARAEADLLARDGLVLRIAGGELDTEACVYRTFARELGFIGYFGHNWDAMVDCLGDWHGPGHGKQDVAVIIDAADGLLGADFLGVFVSTLARGAWRANFMVDADGDPDEWTDPFALHFVLLLDRTEPAAFAEEVVSWDADLREAVVDGRLLITLTDVDWPGGDPVWPPAAGPLAPAARRPA</sequence>
<dbReference type="SUPFAM" id="SSF52038">
    <property type="entry name" value="Barstar-related"/>
    <property type="match status" value="1"/>
</dbReference>
<dbReference type="InterPro" id="IPR035905">
    <property type="entry name" value="Barstar-like_sf"/>
</dbReference>
<dbReference type="Pfam" id="PF01337">
    <property type="entry name" value="Barstar"/>
    <property type="match status" value="1"/>
</dbReference>
<evidence type="ECO:0000313" key="4">
    <source>
        <dbReference type="Proteomes" id="UP000324101"/>
    </source>
</evidence>
<name>A0A5P2DKL4_STRVZ</name>
<dbReference type="InterPro" id="IPR000468">
    <property type="entry name" value="Barstar"/>
</dbReference>
<accession>A0A5P2DKL4</accession>
<comment type="similarity">
    <text evidence="1">Belongs to the barstar family.</text>
</comment>
<dbReference type="Proteomes" id="UP000324101">
    <property type="component" value="Chromosome"/>
</dbReference>
<evidence type="ECO:0000256" key="1">
    <source>
        <dbReference type="ARBA" id="ARBA00006845"/>
    </source>
</evidence>
<reference evidence="3 4" key="1">
    <citation type="submission" date="2018-05" db="EMBL/GenBank/DDBJ databases">
        <title>Streptomyces venezuelae.</title>
        <authorList>
            <person name="Kim W."/>
            <person name="Lee N."/>
            <person name="Cho B.-K."/>
        </authorList>
    </citation>
    <scope>NUCLEOTIDE SEQUENCE [LARGE SCALE GENOMIC DNA]</scope>
    <source>
        <strain evidence="3 4">ATCC 21018</strain>
    </source>
</reference>
<dbReference type="OrthoDB" id="5184890at2"/>
<gene>
    <name evidence="3" type="ORF">DEJ51_16925</name>
</gene>